<dbReference type="EC" id="2.1.2.9" evidence="2 5"/>
<dbReference type="InterPro" id="IPR041711">
    <property type="entry name" value="Met-tRNA-FMT_N"/>
</dbReference>
<dbReference type="Pfam" id="PF00551">
    <property type="entry name" value="Formyl_trans_N"/>
    <property type="match status" value="1"/>
</dbReference>
<evidence type="ECO:0000256" key="2">
    <source>
        <dbReference type="ARBA" id="ARBA00012261"/>
    </source>
</evidence>
<organism evidence="8 9">
    <name type="scientific">Candidatus Vogelbacteria bacterium RIFOXYD1_FULL_51_18</name>
    <dbReference type="NCBI Taxonomy" id="1802440"/>
    <lineage>
        <taxon>Bacteria</taxon>
        <taxon>Candidatus Vogeliibacteriota</taxon>
    </lineage>
</organism>
<dbReference type="InterPro" id="IPR036477">
    <property type="entry name" value="Formyl_transf_N_sf"/>
</dbReference>
<sequence>MINYAFWGSDDFSILVLEELVQAGYPSSLIVTMPDRPAGRAHKLTPPPLKEWALAHGVPFIQPENLADTECREFQTLGVCLFIVASYGKIIPEAVFNIPERGAVNIHPSLLPRYRGATPIEGAILGGAPLTGVTVMRIDAKMDHGAIIAQKEVPLRGDEWYPELAEKLAHEGGKLLASVLPAVADGTAQETPQDEIKATYTKMIKKEDGFVNLADDSELNFRKIRAYEPWPRTFFTITHKGKKSRVVIIAAHREGRGLSIDRVIPEGGREMSYQDFLRGYGDLSIMRGKIS</sequence>
<dbReference type="SUPFAM" id="SSF53328">
    <property type="entry name" value="Formyltransferase"/>
    <property type="match status" value="1"/>
</dbReference>
<comment type="similarity">
    <text evidence="1 5">Belongs to the Fmt family.</text>
</comment>
<comment type="function">
    <text evidence="5">Attaches a formyl group to the free amino group of methionyl-tRNA(fMet). The formyl group appears to play a dual role in the initiator identity of N-formylmethionyl-tRNA by promoting its recognition by IF2 and preventing the misappropriation of this tRNA by the elongation apparatus.</text>
</comment>
<dbReference type="GO" id="GO:0004479">
    <property type="term" value="F:methionyl-tRNA formyltransferase activity"/>
    <property type="evidence" value="ECO:0007669"/>
    <property type="project" value="UniProtKB-UniRule"/>
</dbReference>
<dbReference type="Pfam" id="PF02911">
    <property type="entry name" value="Formyl_trans_C"/>
    <property type="match status" value="1"/>
</dbReference>
<evidence type="ECO:0000256" key="1">
    <source>
        <dbReference type="ARBA" id="ARBA00010699"/>
    </source>
</evidence>
<evidence type="ECO:0000256" key="3">
    <source>
        <dbReference type="ARBA" id="ARBA00022679"/>
    </source>
</evidence>
<dbReference type="Gene3D" id="3.40.50.12230">
    <property type="match status" value="1"/>
</dbReference>
<name>A0A1G2QID9_9BACT</name>
<accession>A0A1G2QID9</accession>
<feature type="binding site" evidence="5">
    <location>
        <begin position="109"/>
        <end position="112"/>
    </location>
    <ligand>
        <name>(6S)-5,6,7,8-tetrahydrofolate</name>
        <dbReference type="ChEBI" id="CHEBI:57453"/>
    </ligand>
</feature>
<evidence type="ECO:0000259" key="7">
    <source>
        <dbReference type="Pfam" id="PF02911"/>
    </source>
</evidence>
<feature type="domain" description="Formyl transferase C-terminal" evidence="7">
    <location>
        <begin position="204"/>
        <end position="252"/>
    </location>
</feature>
<protein>
    <recommendedName>
        <fullName evidence="2 5">Methionyl-tRNA formyltransferase</fullName>
        <ecNumber evidence="2 5">2.1.2.9</ecNumber>
    </recommendedName>
</protein>
<gene>
    <name evidence="5" type="primary">fmt</name>
    <name evidence="8" type="ORF">A2569_03110</name>
</gene>
<dbReference type="InterPro" id="IPR011034">
    <property type="entry name" value="Formyl_transferase-like_C_sf"/>
</dbReference>
<dbReference type="CDD" id="cd08646">
    <property type="entry name" value="FMT_core_Met-tRNA-FMT_N"/>
    <property type="match status" value="1"/>
</dbReference>
<reference evidence="8 9" key="1">
    <citation type="journal article" date="2016" name="Nat. Commun.">
        <title>Thousands of microbial genomes shed light on interconnected biogeochemical processes in an aquifer system.</title>
        <authorList>
            <person name="Anantharaman K."/>
            <person name="Brown C.T."/>
            <person name="Hug L.A."/>
            <person name="Sharon I."/>
            <person name="Castelle C.J."/>
            <person name="Probst A.J."/>
            <person name="Thomas B.C."/>
            <person name="Singh A."/>
            <person name="Wilkins M.J."/>
            <person name="Karaoz U."/>
            <person name="Brodie E.L."/>
            <person name="Williams K.H."/>
            <person name="Hubbard S.S."/>
            <person name="Banfield J.F."/>
        </authorList>
    </citation>
    <scope>NUCLEOTIDE SEQUENCE [LARGE SCALE GENOMIC DNA]</scope>
</reference>
<dbReference type="InterPro" id="IPR005793">
    <property type="entry name" value="Formyl_trans_C"/>
</dbReference>
<dbReference type="SUPFAM" id="SSF50486">
    <property type="entry name" value="FMT C-terminal domain-like"/>
    <property type="match status" value="1"/>
</dbReference>
<dbReference type="STRING" id="1802440.A2569_03110"/>
<dbReference type="NCBIfam" id="TIGR00460">
    <property type="entry name" value="fmt"/>
    <property type="match status" value="1"/>
</dbReference>
<evidence type="ECO:0000313" key="8">
    <source>
        <dbReference type="EMBL" id="OHA60404.1"/>
    </source>
</evidence>
<evidence type="ECO:0000256" key="5">
    <source>
        <dbReference type="HAMAP-Rule" id="MF_00182"/>
    </source>
</evidence>
<evidence type="ECO:0000259" key="6">
    <source>
        <dbReference type="Pfam" id="PF00551"/>
    </source>
</evidence>
<keyword evidence="4 5" id="KW-0648">Protein biosynthesis</keyword>
<dbReference type="PANTHER" id="PTHR11138:SF5">
    <property type="entry name" value="METHIONYL-TRNA FORMYLTRANSFERASE, MITOCHONDRIAL"/>
    <property type="match status" value="1"/>
</dbReference>
<comment type="catalytic activity">
    <reaction evidence="5">
        <text>L-methionyl-tRNA(fMet) + (6R)-10-formyltetrahydrofolate = N-formyl-L-methionyl-tRNA(fMet) + (6S)-5,6,7,8-tetrahydrofolate + H(+)</text>
        <dbReference type="Rhea" id="RHEA:24380"/>
        <dbReference type="Rhea" id="RHEA-COMP:9952"/>
        <dbReference type="Rhea" id="RHEA-COMP:9953"/>
        <dbReference type="ChEBI" id="CHEBI:15378"/>
        <dbReference type="ChEBI" id="CHEBI:57453"/>
        <dbReference type="ChEBI" id="CHEBI:78530"/>
        <dbReference type="ChEBI" id="CHEBI:78844"/>
        <dbReference type="ChEBI" id="CHEBI:195366"/>
        <dbReference type="EC" id="2.1.2.9"/>
    </reaction>
</comment>
<dbReference type="Proteomes" id="UP000177090">
    <property type="component" value="Unassembled WGS sequence"/>
</dbReference>
<dbReference type="InterPro" id="IPR002376">
    <property type="entry name" value="Formyl_transf_N"/>
</dbReference>
<comment type="caution">
    <text evidence="8">The sequence shown here is derived from an EMBL/GenBank/DDBJ whole genome shotgun (WGS) entry which is preliminary data.</text>
</comment>
<dbReference type="GO" id="GO:0005829">
    <property type="term" value="C:cytosol"/>
    <property type="evidence" value="ECO:0007669"/>
    <property type="project" value="TreeGrafter"/>
</dbReference>
<dbReference type="AlphaFoldDB" id="A0A1G2QID9"/>
<proteinExistence type="inferred from homology"/>
<evidence type="ECO:0000313" key="9">
    <source>
        <dbReference type="Proteomes" id="UP000177090"/>
    </source>
</evidence>
<feature type="domain" description="Formyl transferase N-terminal" evidence="6">
    <location>
        <begin position="28"/>
        <end position="180"/>
    </location>
</feature>
<dbReference type="HAMAP" id="MF_00182">
    <property type="entry name" value="Formyl_trans"/>
    <property type="match status" value="1"/>
</dbReference>
<dbReference type="PANTHER" id="PTHR11138">
    <property type="entry name" value="METHIONYL-TRNA FORMYLTRANSFERASE"/>
    <property type="match status" value="1"/>
</dbReference>
<dbReference type="InterPro" id="IPR005794">
    <property type="entry name" value="Fmt"/>
</dbReference>
<dbReference type="EMBL" id="MHTL01000014">
    <property type="protein sequence ID" value="OHA60404.1"/>
    <property type="molecule type" value="Genomic_DNA"/>
</dbReference>
<keyword evidence="3 5" id="KW-0808">Transferase</keyword>
<evidence type="ECO:0000256" key="4">
    <source>
        <dbReference type="ARBA" id="ARBA00022917"/>
    </source>
</evidence>